<accession>A0ABT8FKK4</accession>
<gene>
    <name evidence="1" type="ORF">QWY28_19725</name>
</gene>
<dbReference type="RefSeq" id="WP_300954384.1">
    <property type="nucleotide sequence ID" value="NZ_JAUHJQ010000011.1"/>
</dbReference>
<sequence>MPVKVLSNRDFAYWTVTVERPLQLRFECTSETISAVAEHKTLGKIDGLREALESFGDAVYLNREKFNKDIGIHLRDHGVSLTAAQRKTLWQTIGVHDETADYCRTTSGKNKGEIEPDPALRDTENVPFGWGGYPKTHEALEETVQAYFDAEVKPHVDDAWVDWDKTKTGYEIPFTRHFYTYEPPRPIGEIDADLERVVGEIMVLLREVES</sequence>
<organism evidence="1 2">
    <name type="scientific">Nocardioides oceani</name>
    <dbReference type="NCBI Taxonomy" id="3058369"/>
    <lineage>
        <taxon>Bacteria</taxon>
        <taxon>Bacillati</taxon>
        <taxon>Actinomycetota</taxon>
        <taxon>Actinomycetes</taxon>
        <taxon>Propionibacteriales</taxon>
        <taxon>Nocardioidaceae</taxon>
        <taxon>Nocardioides</taxon>
    </lineage>
</organism>
<protein>
    <recommendedName>
        <fullName evidence="3">SAM-dependent DNA methyltransferase</fullName>
    </recommendedName>
</protein>
<comment type="caution">
    <text evidence="1">The sequence shown here is derived from an EMBL/GenBank/DDBJ whole genome shotgun (WGS) entry which is preliminary data.</text>
</comment>
<proteinExistence type="predicted"/>
<dbReference type="EMBL" id="JAUHJQ010000011">
    <property type="protein sequence ID" value="MDN4175204.1"/>
    <property type="molecule type" value="Genomic_DNA"/>
</dbReference>
<dbReference type="Proteomes" id="UP001168620">
    <property type="component" value="Unassembled WGS sequence"/>
</dbReference>
<reference evidence="1" key="1">
    <citation type="submission" date="2023-06" db="EMBL/GenBank/DDBJ databases">
        <title>Draft genome sequence of Nocardioides sp. SOB77.</title>
        <authorList>
            <person name="Zhang G."/>
        </authorList>
    </citation>
    <scope>NUCLEOTIDE SEQUENCE</scope>
    <source>
        <strain evidence="1">SOB77</strain>
    </source>
</reference>
<name>A0ABT8FKK4_9ACTN</name>
<keyword evidence="2" id="KW-1185">Reference proteome</keyword>
<evidence type="ECO:0000313" key="1">
    <source>
        <dbReference type="EMBL" id="MDN4175204.1"/>
    </source>
</evidence>
<evidence type="ECO:0008006" key="3">
    <source>
        <dbReference type="Google" id="ProtNLM"/>
    </source>
</evidence>
<evidence type="ECO:0000313" key="2">
    <source>
        <dbReference type="Proteomes" id="UP001168620"/>
    </source>
</evidence>